<evidence type="ECO:0000256" key="1">
    <source>
        <dbReference type="ARBA" id="ARBA00001849"/>
    </source>
</evidence>
<sequence>DGKVLPGDVTHYVVPDVGVVLDYQEILEFRELQGIVFTQTACQAVQHSKGRRQYNRLRSLIKDPRHDCVLFSNEFQEYCYCSREKGESLEKWQTRWVEAELLAVQVDGDGAAARGQMEDTAYMQDSLWSSCRSVYAAAAWYYNHLAGVISVVMITEDQEAVAQYCNLTAGVYVITVQDFLQNFWPELRAVRELYASVCQALQEKASEGSQREYAEHVHAKVLEAGIKSGRYLQGTVKISKHHSEAVVTTDGSSHKDAADLSGSVLVCGIKNRNRATHGDVVAVELLPRGEWRGRVAALAEGPGEESESRAMPTGRVVGILQRNWRDYVVTFPPREGPQSQGRGPKHVLTVPWDRRIPKIRVGTQQADALQGHRVVVRIDSWESTSQYPNGHMVRVLGRAGELETEIQTVLVENGIHLSPFSDAQLREMPVSSPERPWRVDPDQAAARRDLRESHLVFSIDPRGCEDVDDALSVRRLDGGLLELGVHIADVTHFVKEGSLTDVEARLRATTYYLADRRYDMLPPVLSSDLCSLLGGVGRYAMSVMWQLDAHTLAVKDVWFGRTVIRSSYQLHYELAQALLNGEQAEVPELAGLGPEERDARLAKLTQALEMLTQVARRLRAHRDRGGALELEGVEVRAQLDKDKNITALVPRQPLEVHETVAECMIHANHWVARRIQEAFPHQALLRRHPPPRQEVFGQLVDSAAAKGFAITTRHTFSPRGGCLPLNLQRMSPLIFCFYLCRSNKELAESLDRAVDPQDALVNRLLRMMATSAMSQALYFSTGAQDQAQDQYQYHYGLALEKYTHFTSPIRRYADMVVHRLLAAAISLEKGEEPGGALASNRELEELAQHINQKNRAADTAQKLSTVLFQCLYFKEQDPQTDPRCTADAVIYSIKNDGVLVFVPESVPVWRADSGSAVGSWTPPDGPCSSSGPVYLKNRDGQVVSVGADGACEWRSGSIQKHWDHIVSSSGGGSATFRLFDHITVRISVQSSPFHADCLKLEVVNNQKHRGSAAQQLQPQGRQQLVQEVVRLAEEAQERAGRPAKLSREEREFSQSRSPNLYSLLEEVRELALMD</sequence>
<dbReference type="EMBL" id="CAAE01010273">
    <property type="protein sequence ID" value="CAF92921.1"/>
    <property type="molecule type" value="Genomic_DNA"/>
</dbReference>
<dbReference type="Gene3D" id="2.40.50.700">
    <property type="match status" value="1"/>
</dbReference>
<dbReference type="SUPFAM" id="SSF50249">
    <property type="entry name" value="Nucleic acid-binding proteins"/>
    <property type="match status" value="2"/>
</dbReference>
<evidence type="ECO:0000256" key="2">
    <source>
        <dbReference type="ARBA" id="ARBA00001946"/>
    </source>
</evidence>
<protein>
    <recommendedName>
        <fullName evidence="6">DIS3-like exonuclease 1</fullName>
        <ecNumber evidence="5">3.1.13.1</ecNumber>
    </recommendedName>
</protein>
<feature type="non-terminal residue" evidence="17">
    <location>
        <position position="1"/>
    </location>
</feature>
<evidence type="ECO:0000256" key="8">
    <source>
        <dbReference type="ARBA" id="ARBA00022722"/>
    </source>
</evidence>
<name>Q4T2G1_TETNG</name>
<reference evidence="17" key="1">
    <citation type="journal article" date="2004" name="Nature">
        <title>Genome duplication in the teleost fish Tetraodon nigroviridis reveals the early vertebrate proto-karyotype.</title>
        <authorList>
            <person name="Jaillon O."/>
            <person name="Aury J.-M."/>
            <person name="Brunet F."/>
            <person name="Petit J.-L."/>
            <person name="Stange-Thomann N."/>
            <person name="Mauceli E."/>
            <person name="Bouneau L."/>
            <person name="Fischer C."/>
            <person name="Ozouf-Costaz C."/>
            <person name="Bernot A."/>
            <person name="Nicaud S."/>
            <person name="Jaffe D."/>
            <person name="Fisher S."/>
            <person name="Lutfalla G."/>
            <person name="Dossat C."/>
            <person name="Segurens B."/>
            <person name="Dasilva C."/>
            <person name="Salanoubat M."/>
            <person name="Levy M."/>
            <person name="Boudet N."/>
            <person name="Castellano S."/>
            <person name="Anthouard V."/>
            <person name="Jubin C."/>
            <person name="Castelli V."/>
            <person name="Katinka M."/>
            <person name="Vacherie B."/>
            <person name="Biemont C."/>
            <person name="Skalli Z."/>
            <person name="Cattolico L."/>
            <person name="Poulain J."/>
            <person name="De Berardinis V."/>
            <person name="Cruaud C."/>
            <person name="Duprat S."/>
            <person name="Brottier P."/>
            <person name="Coutanceau J.-P."/>
            <person name="Gouzy J."/>
            <person name="Parra G."/>
            <person name="Lardier G."/>
            <person name="Chapple C."/>
            <person name="McKernan K.J."/>
            <person name="McEwan P."/>
            <person name="Bosak S."/>
            <person name="Kellis M."/>
            <person name="Volff J.-N."/>
            <person name="Guigo R."/>
            <person name="Zody M.C."/>
            <person name="Mesirov J."/>
            <person name="Lindblad-Toh K."/>
            <person name="Birren B."/>
            <person name="Nusbaum C."/>
            <person name="Kahn D."/>
            <person name="Robinson-Rechavi M."/>
            <person name="Laudet V."/>
            <person name="Schachter V."/>
            <person name="Quetier F."/>
            <person name="Saurin W."/>
            <person name="Scarpelli C."/>
            <person name="Wincker P."/>
            <person name="Lander E.S."/>
            <person name="Weissenbach J."/>
            <person name="Roest Crollius H."/>
        </authorList>
    </citation>
    <scope>NUCLEOTIDE SEQUENCE [LARGE SCALE GENOMIC DNA]</scope>
</reference>
<evidence type="ECO:0000256" key="14">
    <source>
        <dbReference type="RuleBase" id="RU003901"/>
    </source>
</evidence>
<evidence type="ECO:0000256" key="9">
    <source>
        <dbReference type="ARBA" id="ARBA00022801"/>
    </source>
</evidence>
<organism evidence="17">
    <name type="scientific">Tetraodon nigroviridis</name>
    <name type="common">Spotted green pufferfish</name>
    <name type="synonym">Chelonodon nigroviridis</name>
    <dbReference type="NCBI Taxonomy" id="99883"/>
    <lineage>
        <taxon>Eukaryota</taxon>
        <taxon>Metazoa</taxon>
        <taxon>Chordata</taxon>
        <taxon>Craniata</taxon>
        <taxon>Vertebrata</taxon>
        <taxon>Euteleostomi</taxon>
        <taxon>Actinopterygii</taxon>
        <taxon>Neopterygii</taxon>
        <taxon>Teleostei</taxon>
        <taxon>Neoteleostei</taxon>
        <taxon>Acanthomorphata</taxon>
        <taxon>Eupercaria</taxon>
        <taxon>Tetraodontiformes</taxon>
        <taxon>Tetradontoidea</taxon>
        <taxon>Tetraodontidae</taxon>
        <taxon>Tetraodon</taxon>
    </lineage>
</organism>
<dbReference type="FunFam" id="2.40.50.700:FF:000004">
    <property type="entry name" value="Exosome complex exonuclease RRP44 homolog A"/>
    <property type="match status" value="1"/>
</dbReference>
<dbReference type="Gene3D" id="3.40.50.1010">
    <property type="entry name" value="5'-nuclease"/>
    <property type="match status" value="1"/>
</dbReference>
<keyword evidence="11" id="KW-0269">Exonuclease</keyword>
<dbReference type="GO" id="GO:0000177">
    <property type="term" value="C:cytoplasmic exosome (RNase complex)"/>
    <property type="evidence" value="ECO:0007669"/>
    <property type="project" value="TreeGrafter"/>
</dbReference>
<keyword evidence="10" id="KW-0271">Exosome</keyword>
<comment type="caution">
    <text evidence="17">The sequence shown here is derived from an EMBL/GenBank/DDBJ whole genome shotgun (WGS) entry which is preliminary data.</text>
</comment>
<reference evidence="17" key="2">
    <citation type="submission" date="2004-02" db="EMBL/GenBank/DDBJ databases">
        <authorList>
            <consortium name="Genoscope"/>
            <consortium name="Whitehead Institute Centre for Genome Research"/>
        </authorList>
    </citation>
    <scope>NUCLEOTIDE SEQUENCE</scope>
</reference>
<evidence type="ECO:0000256" key="5">
    <source>
        <dbReference type="ARBA" id="ARBA00012163"/>
    </source>
</evidence>
<dbReference type="PANTHER" id="PTHR23355:SF30">
    <property type="entry name" value="DIS3-LIKE EXONUCLEASE 1"/>
    <property type="match status" value="1"/>
</dbReference>
<keyword evidence="7" id="KW-0963">Cytoplasm</keyword>
<evidence type="ECO:0000256" key="11">
    <source>
        <dbReference type="ARBA" id="ARBA00022839"/>
    </source>
</evidence>
<proteinExistence type="inferred from homology"/>
<feature type="domain" description="RNB" evidence="16">
    <location>
        <begin position="447"/>
        <end position="827"/>
    </location>
</feature>
<accession>Q4T2G1</accession>
<gene>
    <name evidence="17" type="ORF">GSTENG00008353001</name>
</gene>
<feature type="non-terminal residue" evidence="17">
    <location>
        <position position="1074"/>
    </location>
</feature>
<dbReference type="OrthoDB" id="372421at2759"/>
<evidence type="ECO:0000313" key="17">
    <source>
        <dbReference type="EMBL" id="CAF92921.1"/>
    </source>
</evidence>
<dbReference type="GO" id="GO:0008859">
    <property type="term" value="F:exoribonuclease II activity"/>
    <property type="evidence" value="ECO:0007669"/>
    <property type="project" value="UniProtKB-EC"/>
</dbReference>
<dbReference type="GO" id="GO:0003723">
    <property type="term" value="F:RNA binding"/>
    <property type="evidence" value="ECO:0007669"/>
    <property type="project" value="UniProtKB-KW"/>
</dbReference>
<evidence type="ECO:0000256" key="3">
    <source>
        <dbReference type="ARBA" id="ARBA00004496"/>
    </source>
</evidence>
<dbReference type="AlphaFoldDB" id="Q4T2G1"/>
<comment type="similarity">
    <text evidence="4 14">Belongs to the RNR ribonuclease family.</text>
</comment>
<dbReference type="InterPro" id="IPR041505">
    <property type="entry name" value="Dis3_CSD2"/>
</dbReference>
<dbReference type="GO" id="GO:0016075">
    <property type="term" value="P:rRNA catabolic process"/>
    <property type="evidence" value="ECO:0007669"/>
    <property type="project" value="TreeGrafter"/>
</dbReference>
<dbReference type="CDD" id="cd09862">
    <property type="entry name" value="PIN_Rrp44-like"/>
    <property type="match status" value="1"/>
</dbReference>
<dbReference type="InterPro" id="IPR022966">
    <property type="entry name" value="RNase_II/R_CS"/>
</dbReference>
<evidence type="ECO:0000256" key="6">
    <source>
        <dbReference type="ARBA" id="ARBA00016366"/>
    </source>
</evidence>
<evidence type="ECO:0000256" key="15">
    <source>
        <dbReference type="SAM" id="MobiDB-lite"/>
    </source>
</evidence>
<dbReference type="InterPro" id="IPR033771">
    <property type="entry name" value="Rrp44_CSD1"/>
</dbReference>
<keyword evidence="13" id="KW-0694">RNA-binding</keyword>
<dbReference type="InterPro" id="IPR001900">
    <property type="entry name" value="RNase_II/R"/>
</dbReference>
<comment type="cofactor">
    <cofactor evidence="2">
        <name>Mg(2+)</name>
        <dbReference type="ChEBI" id="CHEBI:18420"/>
    </cofactor>
</comment>
<evidence type="ECO:0000256" key="7">
    <source>
        <dbReference type="ARBA" id="ARBA00022490"/>
    </source>
</evidence>
<dbReference type="SMART" id="SM00955">
    <property type="entry name" value="RNB"/>
    <property type="match status" value="1"/>
</dbReference>
<dbReference type="PROSITE" id="PS01175">
    <property type="entry name" value="RIBONUCLEASE_II"/>
    <property type="match status" value="1"/>
</dbReference>
<evidence type="ECO:0000259" key="16">
    <source>
        <dbReference type="SMART" id="SM00955"/>
    </source>
</evidence>
<dbReference type="PANTHER" id="PTHR23355">
    <property type="entry name" value="RIBONUCLEASE"/>
    <property type="match status" value="1"/>
</dbReference>
<keyword evidence="9" id="KW-0378">Hydrolase</keyword>
<evidence type="ECO:0000256" key="13">
    <source>
        <dbReference type="ARBA" id="ARBA00022884"/>
    </source>
</evidence>
<dbReference type="GO" id="GO:0019899">
    <property type="term" value="F:enzyme binding"/>
    <property type="evidence" value="ECO:0007669"/>
    <property type="project" value="UniProtKB-ARBA"/>
</dbReference>
<dbReference type="InterPro" id="IPR012340">
    <property type="entry name" value="NA-bd_OB-fold"/>
</dbReference>
<feature type="region of interest" description="Disordered" evidence="15">
    <location>
        <begin position="1036"/>
        <end position="1056"/>
    </location>
</feature>
<keyword evidence="8" id="KW-0540">Nuclease</keyword>
<evidence type="ECO:0000256" key="4">
    <source>
        <dbReference type="ARBA" id="ARBA00005785"/>
    </source>
</evidence>
<dbReference type="GO" id="GO:0006402">
    <property type="term" value="P:mRNA catabolic process"/>
    <property type="evidence" value="ECO:0007669"/>
    <property type="project" value="TreeGrafter"/>
</dbReference>
<dbReference type="Pfam" id="PF17849">
    <property type="entry name" value="OB_Dis3"/>
    <property type="match status" value="1"/>
</dbReference>
<dbReference type="Gene3D" id="2.40.50.690">
    <property type="match status" value="1"/>
</dbReference>
<dbReference type="Pfam" id="PF17216">
    <property type="entry name" value="Rrp44_CSD1"/>
    <property type="match status" value="1"/>
</dbReference>
<comment type="subcellular location">
    <subcellularLocation>
        <location evidence="3">Cytoplasm</location>
    </subcellularLocation>
</comment>
<dbReference type="KEGG" id="tng:GSTEN00008353G001"/>
<dbReference type="EC" id="3.1.13.1" evidence="5"/>
<dbReference type="FunFam" id="3.40.50.1010:FF:000021">
    <property type="entry name" value="DIS3-like exonuclease 1 isoform X1"/>
    <property type="match status" value="1"/>
</dbReference>
<keyword evidence="12" id="KW-0460">Magnesium</keyword>
<dbReference type="Pfam" id="PF00773">
    <property type="entry name" value="RNB"/>
    <property type="match status" value="1"/>
</dbReference>
<evidence type="ECO:0000256" key="12">
    <source>
        <dbReference type="ARBA" id="ARBA00022842"/>
    </source>
</evidence>
<feature type="compositionally biased region" description="Basic and acidic residues" evidence="15">
    <location>
        <begin position="1036"/>
        <end position="1053"/>
    </location>
</feature>
<comment type="catalytic activity">
    <reaction evidence="1">
        <text>Exonucleolytic cleavage in the 3'- to 5'-direction to yield nucleoside 5'-phosphates.</text>
        <dbReference type="EC" id="3.1.13.1"/>
    </reaction>
</comment>
<dbReference type="GO" id="GO:0010467">
    <property type="term" value="P:gene expression"/>
    <property type="evidence" value="ECO:0007669"/>
    <property type="project" value="UniProtKB-ARBA"/>
</dbReference>
<evidence type="ECO:0000256" key="10">
    <source>
        <dbReference type="ARBA" id="ARBA00022835"/>
    </source>
</evidence>
<dbReference type="InterPro" id="IPR050180">
    <property type="entry name" value="RNR_Ribonuclease"/>
</dbReference>